<dbReference type="RefSeq" id="XP_013331273.1">
    <property type="nucleotide sequence ID" value="XM_013475819.1"/>
</dbReference>
<dbReference type="AlphaFoldDB" id="A0A0F4Z3L9"/>
<name>A0A0F4Z3L9_RASE3</name>
<reference evidence="1 2" key="1">
    <citation type="submission" date="2015-04" db="EMBL/GenBank/DDBJ databases">
        <authorList>
            <person name="Heijne W.H."/>
            <person name="Fedorova N.D."/>
            <person name="Nierman W.C."/>
            <person name="Vollebregt A.W."/>
            <person name="Zhao Z."/>
            <person name="Wu L."/>
            <person name="Kumar M."/>
            <person name="Stam H."/>
            <person name="van den Berg M.A."/>
            <person name="Pel H.J."/>
        </authorList>
    </citation>
    <scope>NUCLEOTIDE SEQUENCE [LARGE SCALE GENOMIC DNA]</scope>
    <source>
        <strain evidence="1 2">CBS 393.64</strain>
    </source>
</reference>
<organism evidence="1 2">
    <name type="scientific">Rasamsonia emersonii (strain ATCC 16479 / CBS 393.64 / IMI 116815)</name>
    <dbReference type="NCBI Taxonomy" id="1408163"/>
    <lineage>
        <taxon>Eukaryota</taxon>
        <taxon>Fungi</taxon>
        <taxon>Dikarya</taxon>
        <taxon>Ascomycota</taxon>
        <taxon>Pezizomycotina</taxon>
        <taxon>Eurotiomycetes</taxon>
        <taxon>Eurotiomycetidae</taxon>
        <taxon>Eurotiales</taxon>
        <taxon>Trichocomaceae</taxon>
        <taxon>Rasamsonia</taxon>
    </lineage>
</organism>
<accession>A0A0F4Z3L9</accession>
<evidence type="ECO:0000313" key="2">
    <source>
        <dbReference type="Proteomes" id="UP000053958"/>
    </source>
</evidence>
<gene>
    <name evidence="1" type="ORF">T310_1326</name>
</gene>
<dbReference type="GeneID" id="25313677"/>
<dbReference type="OrthoDB" id="4472346at2759"/>
<evidence type="ECO:0000313" key="1">
    <source>
        <dbReference type="EMBL" id="KKA24661.1"/>
    </source>
</evidence>
<sequence>MSFFRRFDSAENFFPIHIHYGTKWNCGHLGPPQELDPSAKSGTPVGLFAPIWEIDSFDVFAKGPAVVSQVTTEIDVASLFSLSRPYWGAMLERQTITEARSLARIKIFSGRPSDGASNEIVSLALLSYRMQFYVISHSLAEDLTSGYL</sequence>
<proteinExistence type="predicted"/>
<keyword evidence="2" id="KW-1185">Reference proteome</keyword>
<dbReference type="STRING" id="1408163.A0A0F4Z3L9"/>
<comment type="caution">
    <text evidence="1">The sequence shown here is derived from an EMBL/GenBank/DDBJ whole genome shotgun (WGS) entry which is preliminary data.</text>
</comment>
<dbReference type="EMBL" id="LASV01000054">
    <property type="protein sequence ID" value="KKA24661.1"/>
    <property type="molecule type" value="Genomic_DNA"/>
</dbReference>
<dbReference type="Proteomes" id="UP000053958">
    <property type="component" value="Unassembled WGS sequence"/>
</dbReference>
<protein>
    <submittedName>
        <fullName evidence="1">Uncharacterized protein</fullName>
    </submittedName>
</protein>